<dbReference type="Pfam" id="PF23023">
    <property type="entry name" value="Anti-Pycsar_Apyc1"/>
    <property type="match status" value="1"/>
</dbReference>
<organism evidence="3 4">
    <name type="scientific">Paratrimastix pyriformis</name>
    <dbReference type="NCBI Taxonomy" id="342808"/>
    <lineage>
        <taxon>Eukaryota</taxon>
        <taxon>Metamonada</taxon>
        <taxon>Preaxostyla</taxon>
        <taxon>Paratrimastigidae</taxon>
        <taxon>Paratrimastix</taxon>
    </lineage>
</organism>
<dbReference type="SUPFAM" id="SSF47954">
    <property type="entry name" value="Cyclin-like"/>
    <property type="match status" value="1"/>
</dbReference>
<gene>
    <name evidence="3" type="ORF">PAPYR_1900</name>
</gene>
<dbReference type="Gene3D" id="1.10.472.10">
    <property type="entry name" value="Cyclin-like"/>
    <property type="match status" value="1"/>
</dbReference>
<dbReference type="InterPro" id="IPR014710">
    <property type="entry name" value="RmlC-like_jellyroll"/>
</dbReference>
<reference evidence="3" key="1">
    <citation type="journal article" date="2022" name="bioRxiv">
        <title>Genomics of Preaxostyla Flagellates Illuminates Evolutionary Transitions and the Path Towards Mitochondrial Loss.</title>
        <authorList>
            <person name="Novak L.V.F."/>
            <person name="Treitli S.C."/>
            <person name="Pyrih J."/>
            <person name="Halakuc P."/>
            <person name="Pipaliya S.V."/>
            <person name="Vacek V."/>
            <person name="Brzon O."/>
            <person name="Soukal P."/>
            <person name="Eme L."/>
            <person name="Dacks J.B."/>
            <person name="Karnkowska A."/>
            <person name="Elias M."/>
            <person name="Hampl V."/>
        </authorList>
    </citation>
    <scope>NUCLEOTIDE SEQUENCE</scope>
    <source>
        <strain evidence="3">RCP-MX</strain>
    </source>
</reference>
<feature type="compositionally biased region" description="Polar residues" evidence="1">
    <location>
        <begin position="1044"/>
        <end position="1059"/>
    </location>
</feature>
<dbReference type="InterPro" id="IPR013922">
    <property type="entry name" value="Cyclin_PHO80-like"/>
</dbReference>
<dbReference type="PROSITE" id="PS50042">
    <property type="entry name" value="CNMP_BINDING_3"/>
    <property type="match status" value="1"/>
</dbReference>
<name>A0ABQ8URL4_9EUKA</name>
<feature type="domain" description="Cyclic nucleotide-binding" evidence="2">
    <location>
        <begin position="533"/>
        <end position="571"/>
    </location>
</feature>
<feature type="region of interest" description="Disordered" evidence="1">
    <location>
        <begin position="1040"/>
        <end position="1059"/>
    </location>
</feature>
<dbReference type="SUPFAM" id="SSF56281">
    <property type="entry name" value="Metallo-hydrolase/oxidoreductase"/>
    <property type="match status" value="1"/>
</dbReference>
<dbReference type="Gene3D" id="3.60.15.10">
    <property type="entry name" value="Ribonuclease Z/Hydroxyacylglutathione hydrolase-like"/>
    <property type="match status" value="1"/>
</dbReference>
<keyword evidence="4" id="KW-1185">Reference proteome</keyword>
<dbReference type="Pfam" id="PF08613">
    <property type="entry name" value="Cyclin"/>
    <property type="match status" value="1"/>
</dbReference>
<feature type="region of interest" description="Disordered" evidence="1">
    <location>
        <begin position="920"/>
        <end position="945"/>
    </location>
</feature>
<dbReference type="PANTHER" id="PTHR15615">
    <property type="match status" value="1"/>
</dbReference>
<evidence type="ECO:0000256" key="1">
    <source>
        <dbReference type="SAM" id="MobiDB-lite"/>
    </source>
</evidence>
<evidence type="ECO:0000313" key="3">
    <source>
        <dbReference type="EMBL" id="KAJ4461759.1"/>
    </source>
</evidence>
<dbReference type="InterPro" id="IPR036866">
    <property type="entry name" value="RibonucZ/Hydroxyglut_hydro"/>
</dbReference>
<dbReference type="PANTHER" id="PTHR15615:SF108">
    <property type="entry name" value="PROTEIN CNPPD1"/>
    <property type="match status" value="1"/>
</dbReference>
<dbReference type="InterPro" id="IPR000595">
    <property type="entry name" value="cNMP-bd_dom"/>
</dbReference>
<dbReference type="Proteomes" id="UP001141327">
    <property type="component" value="Unassembled WGS sequence"/>
</dbReference>
<evidence type="ECO:0000259" key="2">
    <source>
        <dbReference type="PROSITE" id="PS50042"/>
    </source>
</evidence>
<evidence type="ECO:0000313" key="4">
    <source>
        <dbReference type="Proteomes" id="UP001141327"/>
    </source>
</evidence>
<dbReference type="CDD" id="cd20558">
    <property type="entry name" value="CYCLIN_ScPCL7-like"/>
    <property type="match status" value="1"/>
</dbReference>
<protein>
    <submittedName>
        <fullName evidence="3">Crp/Fnr family transcriptional regulator</fullName>
    </submittedName>
</protein>
<comment type="caution">
    <text evidence="3">The sequence shown here is derived from an EMBL/GenBank/DDBJ whole genome shotgun (WGS) entry which is preliminary data.</text>
</comment>
<dbReference type="SUPFAM" id="SSF51206">
    <property type="entry name" value="cAMP-binding domain-like"/>
    <property type="match status" value="1"/>
</dbReference>
<sequence>MLFGQPPEVVKSLMHANIKQVDTFVLPDCRDRWGVLMNNLEFLLYSFLFAEGGLRSGRRLRLIGEPLHIAQVLTALRLTLTGPTQPELDHYGTDPETARELLRCALHMALKGPSGQPRAVESFFELTPFDPAGLAAVGEDFEVRRLQPDVFEVRASFLPGEPGFPAAGVGQPVASPAPDGARTGRVVVTARVDMTAFRPDEESPATPLAKGPLLQQPYPLAEDLFPSSFVQFGVVVLGSTTGFASDTASTGMVLCHNGSYILIDAIPYLDRHLKARGISLNQVTAVFLTHLHDDHCNLFQLLFTAHKASPPARPTSPTSRCPGGDCGGGLTTIDLLATAEVYRMAMTKLALGLGWQPAAVESLFNFIELRAGQELVYHGLRLVPHYTVHSIPTVGATFISRHMGREHRIVVVADNQSLAEIDRMRGLGLVRPQTADRLHEIFEGPADILIPDGACGLIHGHPQDAIRSQADRVVFVHTDRLPDQYNVTFSLAAAGKRYTAIRRYNSGDVILKQAEGTRGLVSLVLAGYCDVAGCLIGEMAVLTGAKVRNASVVARTPVVLCEFSEGTFLDVARAEGLQEGILRAWAVRDLLAQAPLLAASVALPRGFLLLTTAEAVCPAETGPLWGLVTMGLAYARSDGGKAATTLQTWAEVGPWRPFAPPGVRSVCTIEGCSLVLFPAVPLAALIAATPELAVTLRKYRQSHGGPTPWVMGSDFAGLDHPVGLVLPPAPPANSCVDDLANFISPSIFGVDMATQQQESVQIYRVLAGVLTKLVMRNDALRHGRSTPVDPSPFNALTPPEISIEAYLERLLKYMACSEECTILALIYIDRIIQFNNQSFVLTSLNIHRLLITSMVVAAKFFDDRYYTNTYYAQVGGISVAELNVMELEFLFLINFSLHVSDDHYRRYFCELKKHAVPRPSVPATSSGVRRSSSRRTMEIESPASTVSQYGHPPVVAPVAQAPAAPPAAAAAPLVYVYGGAPQPMVGYPTMAGSSSGVLPTPAHGGYLKAPLPVYTAPVAKASCPAPFGVPAGSSYSGPVCAPSSAMSHTQPQHFGGMSS</sequence>
<dbReference type="EMBL" id="JAPMOS010000006">
    <property type="protein sequence ID" value="KAJ4461759.1"/>
    <property type="molecule type" value="Genomic_DNA"/>
</dbReference>
<proteinExistence type="predicted"/>
<dbReference type="Gene3D" id="2.60.120.10">
    <property type="entry name" value="Jelly Rolls"/>
    <property type="match status" value="1"/>
</dbReference>
<dbReference type="InterPro" id="IPR018490">
    <property type="entry name" value="cNMP-bd_dom_sf"/>
</dbReference>
<accession>A0ABQ8URL4</accession>
<dbReference type="InterPro" id="IPR036915">
    <property type="entry name" value="Cyclin-like_sf"/>
</dbReference>